<dbReference type="AlphaFoldDB" id="A0A1G6X9A7"/>
<evidence type="ECO:0000313" key="2">
    <source>
        <dbReference type="Proteomes" id="UP000199060"/>
    </source>
</evidence>
<proteinExistence type="predicted"/>
<sequence>MSEKILTSTNSLHALRLQKIENSLHFVFRLFFKKIPCDVWAVVPILKNF</sequence>
<evidence type="ECO:0000313" key="1">
    <source>
        <dbReference type="EMBL" id="SDD74678.1"/>
    </source>
</evidence>
<dbReference type="EMBL" id="FNAC01000053">
    <property type="protein sequence ID" value="SDD74678.1"/>
    <property type="molecule type" value="Genomic_DNA"/>
</dbReference>
<reference evidence="2" key="1">
    <citation type="submission" date="2016-10" db="EMBL/GenBank/DDBJ databases">
        <authorList>
            <person name="Varghese N."/>
            <person name="Submissions S."/>
        </authorList>
    </citation>
    <scope>NUCLEOTIDE SEQUENCE [LARGE SCALE GENOMIC DNA]</scope>
    <source>
        <strain evidence="2">DSM 23095</strain>
    </source>
</reference>
<organism evidence="1 2">
    <name type="scientific">Algoriphagus faecimaris</name>
    <dbReference type="NCBI Taxonomy" id="686796"/>
    <lineage>
        <taxon>Bacteria</taxon>
        <taxon>Pseudomonadati</taxon>
        <taxon>Bacteroidota</taxon>
        <taxon>Cytophagia</taxon>
        <taxon>Cytophagales</taxon>
        <taxon>Cyclobacteriaceae</taxon>
        <taxon>Algoriphagus</taxon>
    </lineage>
</organism>
<protein>
    <submittedName>
        <fullName evidence="1">Uncharacterized protein</fullName>
    </submittedName>
</protein>
<gene>
    <name evidence="1" type="ORF">SAMN04488104_105312</name>
</gene>
<name>A0A1G6X9A7_9BACT</name>
<keyword evidence="2" id="KW-1185">Reference proteome</keyword>
<dbReference type="Proteomes" id="UP000199060">
    <property type="component" value="Unassembled WGS sequence"/>
</dbReference>
<accession>A0A1G6X9A7</accession>